<name>A0A8S0VWQ5_CYCAE</name>
<accession>A0A8S0VWQ5</accession>
<gene>
    <name evidence="11" type="ORF">AAE3_LOCUS7561</name>
</gene>
<sequence>MSGKYAWGKVSAVTVGLFAIGYAMMKATTPTEEQLYNEMSPDLRRKVDAARTARLARETAAKKQTDAQTTNEAAPEEAKPIWADPPHSSRK</sequence>
<feature type="region of interest" description="Disordered" evidence="10">
    <location>
        <begin position="56"/>
        <end position="91"/>
    </location>
</feature>
<dbReference type="GO" id="GO:0005743">
    <property type="term" value="C:mitochondrial inner membrane"/>
    <property type="evidence" value="ECO:0007669"/>
    <property type="project" value="UniProtKB-SubCell"/>
</dbReference>
<keyword evidence="12" id="KW-1185">Reference proteome</keyword>
<evidence type="ECO:0000313" key="11">
    <source>
        <dbReference type="EMBL" id="CAA7265394.1"/>
    </source>
</evidence>
<dbReference type="AlphaFoldDB" id="A0A8S0VWQ5"/>
<keyword evidence="4" id="KW-0999">Mitochondrion inner membrane</keyword>
<comment type="similarity">
    <text evidence="2">Belongs to the CBP4 family.</text>
</comment>
<keyword evidence="7" id="KW-0472">Membrane</keyword>
<keyword evidence="5" id="KW-1133">Transmembrane helix</keyword>
<evidence type="ECO:0000256" key="2">
    <source>
        <dbReference type="ARBA" id="ARBA00006780"/>
    </source>
</evidence>
<dbReference type="OrthoDB" id="5576752at2759"/>
<evidence type="ECO:0000256" key="10">
    <source>
        <dbReference type="SAM" id="MobiDB-lite"/>
    </source>
</evidence>
<evidence type="ECO:0000256" key="8">
    <source>
        <dbReference type="ARBA" id="ARBA00023186"/>
    </source>
</evidence>
<dbReference type="EMBL" id="CACVBS010000048">
    <property type="protein sequence ID" value="CAA7265394.1"/>
    <property type="molecule type" value="Genomic_DNA"/>
</dbReference>
<proteinExistence type="inferred from homology"/>
<keyword evidence="8" id="KW-0143">Chaperone</keyword>
<feature type="compositionally biased region" description="Basic and acidic residues" evidence="10">
    <location>
        <begin position="56"/>
        <end position="65"/>
    </location>
</feature>
<evidence type="ECO:0000256" key="9">
    <source>
        <dbReference type="ARBA" id="ARBA00025413"/>
    </source>
</evidence>
<organism evidence="11 12">
    <name type="scientific">Cyclocybe aegerita</name>
    <name type="common">Black poplar mushroom</name>
    <name type="synonym">Agrocybe aegerita</name>
    <dbReference type="NCBI Taxonomy" id="1973307"/>
    <lineage>
        <taxon>Eukaryota</taxon>
        <taxon>Fungi</taxon>
        <taxon>Dikarya</taxon>
        <taxon>Basidiomycota</taxon>
        <taxon>Agaricomycotina</taxon>
        <taxon>Agaricomycetes</taxon>
        <taxon>Agaricomycetidae</taxon>
        <taxon>Agaricales</taxon>
        <taxon>Agaricineae</taxon>
        <taxon>Bolbitiaceae</taxon>
        <taxon>Cyclocybe</taxon>
    </lineage>
</organism>
<evidence type="ECO:0000256" key="1">
    <source>
        <dbReference type="ARBA" id="ARBA00004434"/>
    </source>
</evidence>
<evidence type="ECO:0000256" key="4">
    <source>
        <dbReference type="ARBA" id="ARBA00022792"/>
    </source>
</evidence>
<protein>
    <submittedName>
        <fullName evidence="11">Uncharacterized protein</fullName>
    </submittedName>
</protein>
<evidence type="ECO:0000256" key="3">
    <source>
        <dbReference type="ARBA" id="ARBA00022692"/>
    </source>
</evidence>
<comment type="caution">
    <text evidence="11">The sequence shown here is derived from an EMBL/GenBank/DDBJ whole genome shotgun (WGS) entry which is preliminary data.</text>
</comment>
<evidence type="ECO:0000313" key="12">
    <source>
        <dbReference type="Proteomes" id="UP000467700"/>
    </source>
</evidence>
<evidence type="ECO:0000256" key="5">
    <source>
        <dbReference type="ARBA" id="ARBA00022989"/>
    </source>
</evidence>
<evidence type="ECO:0000256" key="7">
    <source>
        <dbReference type="ARBA" id="ARBA00023136"/>
    </source>
</evidence>
<keyword evidence="6" id="KW-0496">Mitochondrion</keyword>
<dbReference type="InterPro" id="IPR012420">
    <property type="entry name" value="Cbp4"/>
</dbReference>
<dbReference type="Proteomes" id="UP000467700">
    <property type="component" value="Unassembled WGS sequence"/>
</dbReference>
<reference evidence="11 12" key="1">
    <citation type="submission" date="2020-01" db="EMBL/GenBank/DDBJ databases">
        <authorList>
            <person name="Gupta K D."/>
        </authorList>
    </citation>
    <scope>NUCLEOTIDE SEQUENCE [LARGE SCALE GENOMIC DNA]</scope>
</reference>
<comment type="function">
    <text evidence="9">Essential for the assembly of ubiquinol-cytochrome c reductase. It has a direct effect on the correct occurrence of the Rieske protein, core 4, core 5 and apocytochrome b.</text>
</comment>
<dbReference type="Pfam" id="PF07960">
    <property type="entry name" value="CBP4"/>
    <property type="match status" value="1"/>
</dbReference>
<evidence type="ECO:0000256" key="6">
    <source>
        <dbReference type="ARBA" id="ARBA00023128"/>
    </source>
</evidence>
<keyword evidence="3" id="KW-0812">Transmembrane</keyword>
<comment type="subcellular location">
    <subcellularLocation>
        <location evidence="1">Mitochondrion inner membrane</location>
        <topology evidence="1">Single-pass membrane protein</topology>
    </subcellularLocation>
</comment>